<dbReference type="Gene3D" id="3.30.460.10">
    <property type="entry name" value="Beta Polymerase, domain 2"/>
    <property type="match status" value="1"/>
</dbReference>
<dbReference type="Pfam" id="PF14716">
    <property type="entry name" value="HHH_8"/>
    <property type="match status" value="1"/>
</dbReference>
<dbReference type="PRINTS" id="PR00870">
    <property type="entry name" value="DNAPOLXBETA"/>
</dbReference>
<evidence type="ECO:0000256" key="2">
    <source>
        <dbReference type="ARBA" id="ARBA00012417"/>
    </source>
</evidence>
<keyword evidence="10" id="KW-0234">DNA repair</keyword>
<dbReference type="InterPro" id="IPR028207">
    <property type="entry name" value="DNA_pol_B_palm_palm"/>
</dbReference>
<dbReference type="PROSITE" id="PS00522">
    <property type="entry name" value="DNA_POLYMERASE_X"/>
    <property type="match status" value="1"/>
</dbReference>
<dbReference type="GO" id="GO:0003887">
    <property type="term" value="F:DNA-directed DNA polymerase activity"/>
    <property type="evidence" value="ECO:0007669"/>
    <property type="project" value="UniProtKB-KW"/>
</dbReference>
<dbReference type="Gene3D" id="1.10.150.110">
    <property type="entry name" value="DNA polymerase beta, N-terminal domain-like"/>
    <property type="match status" value="1"/>
</dbReference>
<dbReference type="GO" id="GO:0006260">
    <property type="term" value="P:DNA replication"/>
    <property type="evidence" value="ECO:0007669"/>
    <property type="project" value="UniProtKB-KW"/>
</dbReference>
<organism evidence="14">
    <name type="scientific">Tupanvirus soda lake</name>
    <dbReference type="NCBI Taxonomy" id="2126985"/>
    <lineage>
        <taxon>Viruses</taxon>
        <taxon>Varidnaviria</taxon>
        <taxon>Bamfordvirae</taxon>
        <taxon>Nucleocytoviricota</taxon>
        <taxon>Megaviricetes</taxon>
        <taxon>Imitervirales</taxon>
        <taxon>Mimiviridae</taxon>
        <taxon>Megamimivirinae</taxon>
        <taxon>Tupanvirus</taxon>
        <taxon>Tupanvirus salinum</taxon>
    </lineage>
</organism>
<dbReference type="GO" id="GO:0003677">
    <property type="term" value="F:DNA binding"/>
    <property type="evidence" value="ECO:0007669"/>
    <property type="project" value="UniProtKB-KW"/>
</dbReference>
<dbReference type="SUPFAM" id="SSF47802">
    <property type="entry name" value="DNA polymerase beta, N-terminal domain-like"/>
    <property type="match status" value="1"/>
</dbReference>
<reference evidence="14" key="2">
    <citation type="journal article" date="2018" name="Nat. Commun.">
        <title>Tailed giant Tupanvirus possesses the most complete translational apparatus of the known virosphere.</title>
        <authorList>
            <person name="Abrahao J."/>
            <person name="Silva L."/>
            <person name="Silva L.S."/>
            <person name="Khalil J.Y.B."/>
            <person name="Rodrigues R."/>
            <person name="Arantes T."/>
            <person name="Assis F."/>
            <person name="Boratto P."/>
            <person name="Andrade M."/>
            <person name="Kroon E.G."/>
            <person name="Ribeiro B."/>
            <person name="Bergier I."/>
            <person name="Seligmann H."/>
            <person name="Ghigo E."/>
            <person name="Colson P."/>
            <person name="Levasseur A."/>
            <person name="Kroemer G."/>
            <person name="Raoult D."/>
            <person name="La Scola B."/>
        </authorList>
    </citation>
    <scope>NUCLEOTIDE SEQUENCE [LARGE SCALE GENOMIC DNA]</scope>
    <source>
        <strain evidence="14">Soda lake</strain>
    </source>
</reference>
<dbReference type="KEGG" id="vg:80518490"/>
<keyword evidence="4" id="KW-0808">Transferase</keyword>
<dbReference type="SUPFAM" id="SSF81301">
    <property type="entry name" value="Nucleotidyltransferase"/>
    <property type="match status" value="1"/>
</dbReference>
<evidence type="ECO:0000256" key="6">
    <source>
        <dbReference type="ARBA" id="ARBA00022705"/>
    </source>
</evidence>
<dbReference type="InterPro" id="IPR018944">
    <property type="entry name" value="DNA_pol_lambd_fingers_domain"/>
</dbReference>
<dbReference type="PANTHER" id="PTHR11276:SF28">
    <property type="entry name" value="DNA POLYMERASE LAMBDA"/>
    <property type="match status" value="1"/>
</dbReference>
<dbReference type="EMBL" id="KY523104">
    <property type="protein sequence ID" value="QKU35073.1"/>
    <property type="molecule type" value="Genomic_DNA"/>
</dbReference>
<dbReference type="PANTHER" id="PTHR11276">
    <property type="entry name" value="DNA POLYMERASE TYPE-X FAMILY MEMBER"/>
    <property type="match status" value="1"/>
</dbReference>
<dbReference type="InterPro" id="IPR043519">
    <property type="entry name" value="NT_sf"/>
</dbReference>
<sequence length="362" mass="41394">MNALILDQFNKLVKQIEAEYLNSQVENEVKEMKMHKFRLQTVKKILGILRKLDFEINEPDDLKGIPGIGEGTIRRVKEILETGHLSEIKNKYDKKKQAKINSIQELEQVIGIGSSNAKKLVTQHNIRSINELKKAIKQGKVKVNKVIELGLKYYGVVQGAIPRKEVAVVEKFLVKEAHKVDPDLEIIICGSYRRGKATSGDIDVLMYHPDAKTSKHILHPKKYGLDSYLEIFVNDLTDTGFLLDNMTDKNYNIKYMGFCKFKDYPVRRIDIRYIPYNSLATAMLYFTGPYELNTVMRTAAKKRGMILNEYGLYILDDEDEDGVRTPVKVTSEADVFEALGMDYLTPEERESFSTGKIKKAKS</sequence>
<dbReference type="InterPro" id="IPR022312">
    <property type="entry name" value="DNA_pol_X"/>
</dbReference>
<dbReference type="Pfam" id="PF10391">
    <property type="entry name" value="DNA_pol_lambd_f"/>
    <property type="match status" value="1"/>
</dbReference>
<dbReference type="GO" id="GO:0006303">
    <property type="term" value="P:double-strand break repair via nonhomologous end joining"/>
    <property type="evidence" value="ECO:0007669"/>
    <property type="project" value="TreeGrafter"/>
</dbReference>
<accession>A0A6N1NUH3</accession>
<evidence type="ECO:0000259" key="13">
    <source>
        <dbReference type="SMART" id="SM00483"/>
    </source>
</evidence>
<dbReference type="CDD" id="cd00141">
    <property type="entry name" value="NT_POLXc"/>
    <property type="match status" value="1"/>
</dbReference>
<evidence type="ECO:0000256" key="1">
    <source>
        <dbReference type="ARBA" id="ARBA00008323"/>
    </source>
</evidence>
<evidence type="ECO:0000256" key="4">
    <source>
        <dbReference type="ARBA" id="ARBA00022679"/>
    </source>
</evidence>
<comment type="catalytic activity">
    <reaction evidence="12">
        <text>DNA(n) + a 2'-deoxyribonucleoside 5'-triphosphate = DNA(n+1) + diphosphate</text>
        <dbReference type="Rhea" id="RHEA:22508"/>
        <dbReference type="Rhea" id="RHEA-COMP:17339"/>
        <dbReference type="Rhea" id="RHEA-COMP:17340"/>
        <dbReference type="ChEBI" id="CHEBI:33019"/>
        <dbReference type="ChEBI" id="CHEBI:61560"/>
        <dbReference type="ChEBI" id="CHEBI:173112"/>
        <dbReference type="EC" id="2.7.7.7"/>
    </reaction>
</comment>
<dbReference type="Gene3D" id="3.30.210.10">
    <property type="entry name" value="DNA polymerase, thumb domain"/>
    <property type="match status" value="1"/>
</dbReference>
<dbReference type="GeneID" id="80518490"/>
<dbReference type="InterPro" id="IPR002008">
    <property type="entry name" value="DNA_pol_X_beta-like"/>
</dbReference>
<keyword evidence="6" id="KW-0235">DNA replication</keyword>
<evidence type="ECO:0000313" key="14">
    <source>
        <dbReference type="EMBL" id="QKU35073.1"/>
    </source>
</evidence>
<dbReference type="SMART" id="SM00483">
    <property type="entry name" value="POLXc"/>
    <property type="match status" value="1"/>
</dbReference>
<keyword evidence="7" id="KW-0227">DNA damage</keyword>
<proteinExistence type="inferred from homology"/>
<evidence type="ECO:0000256" key="10">
    <source>
        <dbReference type="ARBA" id="ARBA00023204"/>
    </source>
</evidence>
<evidence type="ECO:0000256" key="12">
    <source>
        <dbReference type="ARBA" id="ARBA00049244"/>
    </source>
</evidence>
<dbReference type="Pfam" id="PF14791">
    <property type="entry name" value="DNA_pol_B_thumb"/>
    <property type="match status" value="1"/>
</dbReference>
<dbReference type="GO" id="GO:0016829">
    <property type="term" value="F:lyase activity"/>
    <property type="evidence" value="ECO:0007669"/>
    <property type="project" value="UniProtKB-KW"/>
</dbReference>
<dbReference type="InterPro" id="IPR010996">
    <property type="entry name" value="HHH_MUS81"/>
</dbReference>
<feature type="domain" description="DNA-directed DNA polymerase X" evidence="13">
    <location>
        <begin position="20"/>
        <end position="350"/>
    </location>
</feature>
<dbReference type="SUPFAM" id="SSF81585">
    <property type="entry name" value="PsbU/PolX domain-like"/>
    <property type="match status" value="1"/>
</dbReference>
<dbReference type="InterPro" id="IPR002054">
    <property type="entry name" value="DNA-dir_DNA_pol_X"/>
</dbReference>
<dbReference type="PRINTS" id="PR00869">
    <property type="entry name" value="DNAPOLX"/>
</dbReference>
<evidence type="ECO:0000256" key="3">
    <source>
        <dbReference type="ARBA" id="ARBA00022634"/>
    </source>
</evidence>
<dbReference type="InterPro" id="IPR029398">
    <property type="entry name" value="PolB_thumb"/>
</dbReference>
<dbReference type="EC" id="2.7.7.7" evidence="2"/>
<dbReference type="InterPro" id="IPR019843">
    <property type="entry name" value="DNA_pol-X_BS"/>
</dbReference>
<dbReference type="PROSITE" id="PS50889">
    <property type="entry name" value="S4"/>
    <property type="match status" value="1"/>
</dbReference>
<keyword evidence="9" id="KW-0238">DNA-binding</keyword>
<reference evidence="14" key="1">
    <citation type="submission" date="2017-01" db="EMBL/GenBank/DDBJ databases">
        <authorList>
            <person name="Assis F.L."/>
            <person name="Abrahao J.S."/>
            <person name="Silva L."/>
            <person name="Khalil J.B."/>
            <person name="Rodrigues R."/>
            <person name="Silva L.S."/>
            <person name="Arantes T."/>
            <person name="Boratto P."/>
            <person name="Andrade M."/>
            <person name="Kroon E.G."/>
            <person name="Ribeiro B."/>
            <person name="Bergier I."/>
            <person name="Seligmann H."/>
            <person name="Ghigo E."/>
            <person name="Colson P."/>
            <person name="Levasseur A."/>
            <person name="Raoult D."/>
            <person name="Scola B.L."/>
        </authorList>
    </citation>
    <scope>NUCLEOTIDE SEQUENCE</scope>
    <source>
        <strain evidence="14">Soda lake</strain>
    </source>
</reference>
<keyword evidence="11" id="KW-0456">Lyase</keyword>
<evidence type="ECO:0000256" key="5">
    <source>
        <dbReference type="ARBA" id="ARBA00022695"/>
    </source>
</evidence>
<dbReference type="Pfam" id="PF14792">
    <property type="entry name" value="DNA_pol_B_palm"/>
    <property type="match status" value="1"/>
</dbReference>
<keyword evidence="3" id="KW-0237">DNA synthesis</keyword>
<dbReference type="InterPro" id="IPR027421">
    <property type="entry name" value="DNA_pol_lamdba_lyase_dom_sf"/>
</dbReference>
<keyword evidence="8" id="KW-0239">DNA-directed DNA polymerase</keyword>
<protein>
    <recommendedName>
        <fullName evidence="2">DNA-directed DNA polymerase</fullName>
        <ecNumber evidence="2">2.7.7.7</ecNumber>
    </recommendedName>
</protein>
<evidence type="ECO:0000256" key="8">
    <source>
        <dbReference type="ARBA" id="ARBA00022932"/>
    </source>
</evidence>
<keyword evidence="5" id="KW-0548">Nucleotidyltransferase</keyword>
<dbReference type="RefSeq" id="YP_010781726.1">
    <property type="nucleotide sequence ID" value="NC_075039.1"/>
</dbReference>
<dbReference type="Gene3D" id="1.10.150.20">
    <property type="entry name" value="5' to 3' exonuclease, C-terminal subdomain"/>
    <property type="match status" value="1"/>
</dbReference>
<comment type="similarity">
    <text evidence="1">Belongs to the DNA polymerase type-X family.</text>
</comment>
<evidence type="ECO:0000256" key="7">
    <source>
        <dbReference type="ARBA" id="ARBA00022763"/>
    </source>
</evidence>
<evidence type="ECO:0000256" key="9">
    <source>
        <dbReference type="ARBA" id="ARBA00023125"/>
    </source>
</evidence>
<evidence type="ECO:0000256" key="11">
    <source>
        <dbReference type="ARBA" id="ARBA00023239"/>
    </source>
</evidence>
<name>A0A6N1NUH3_9VIRU</name>
<dbReference type="InterPro" id="IPR037160">
    <property type="entry name" value="DNA_Pol_thumb_sf"/>
</dbReference>